<feature type="domain" description="Integrase catalytic" evidence="2">
    <location>
        <begin position="97"/>
        <end position="262"/>
    </location>
</feature>
<dbReference type="GO" id="GO:0000166">
    <property type="term" value="F:nucleotide binding"/>
    <property type="evidence" value="ECO:0007669"/>
    <property type="project" value="InterPro"/>
</dbReference>
<feature type="region of interest" description="Disordered" evidence="1">
    <location>
        <begin position="427"/>
        <end position="457"/>
    </location>
</feature>
<dbReference type="EMBL" id="AYRZ02000002">
    <property type="protein sequence ID" value="PHT91079.1"/>
    <property type="molecule type" value="Genomic_DNA"/>
</dbReference>
<accession>A0A2G3AA05</accession>
<gene>
    <name evidence="3" type="ORF">T459_06192</name>
</gene>
<dbReference type="PANTHER" id="PTHR42648:SF20">
    <property type="entry name" value="RNA-DIRECTED DNA POLYMERASE"/>
    <property type="match status" value="1"/>
</dbReference>
<dbReference type="Proteomes" id="UP000222542">
    <property type="component" value="Unassembled WGS sequence"/>
</dbReference>
<evidence type="ECO:0000256" key="1">
    <source>
        <dbReference type="SAM" id="MobiDB-lite"/>
    </source>
</evidence>
<dbReference type="InterPro" id="IPR001584">
    <property type="entry name" value="Integrase_cat-core"/>
</dbReference>
<dbReference type="Gene3D" id="3.40.1110.10">
    <property type="entry name" value="Calcium-transporting ATPase, cytoplasmic domain N"/>
    <property type="match status" value="1"/>
</dbReference>
<dbReference type="Gene3D" id="3.30.420.10">
    <property type="entry name" value="Ribonuclease H-like superfamily/Ribonuclease H"/>
    <property type="match status" value="1"/>
</dbReference>
<dbReference type="STRING" id="4072.A0A2G3AA05"/>
<dbReference type="SUPFAM" id="SSF81660">
    <property type="entry name" value="Metal cation-transporting ATPase, ATP-binding domain N"/>
    <property type="match status" value="1"/>
</dbReference>
<dbReference type="Pfam" id="PF00665">
    <property type="entry name" value="rve"/>
    <property type="match status" value="1"/>
</dbReference>
<dbReference type="InterPro" id="IPR023299">
    <property type="entry name" value="ATPase_P-typ_cyto_dom_N"/>
</dbReference>
<dbReference type="CDD" id="cd09272">
    <property type="entry name" value="RNase_HI_RT_Ty1"/>
    <property type="match status" value="1"/>
</dbReference>
<dbReference type="AlphaFoldDB" id="A0A2G3AA05"/>
<comment type="caution">
    <text evidence="3">The sequence shown here is derived from an EMBL/GenBank/DDBJ whole genome shotgun (WGS) entry which is preliminary data.</text>
</comment>
<proteinExistence type="predicted"/>
<dbReference type="GO" id="GO:0015074">
    <property type="term" value="P:DNA integration"/>
    <property type="evidence" value="ECO:0007669"/>
    <property type="project" value="InterPro"/>
</dbReference>
<name>A0A2G3AA05_CAPAN</name>
<dbReference type="Gramene" id="PHT91079">
    <property type="protein sequence ID" value="PHT91079"/>
    <property type="gene ID" value="T459_06192"/>
</dbReference>
<keyword evidence="4" id="KW-1185">Reference proteome</keyword>
<protein>
    <recommendedName>
        <fullName evidence="2">Integrase catalytic domain-containing protein</fullName>
    </recommendedName>
</protein>
<reference evidence="3 4" key="1">
    <citation type="journal article" date="2014" name="Nat. Genet.">
        <title>Genome sequence of the hot pepper provides insights into the evolution of pungency in Capsicum species.</title>
        <authorList>
            <person name="Kim S."/>
            <person name="Park M."/>
            <person name="Yeom S.I."/>
            <person name="Kim Y.M."/>
            <person name="Lee J.M."/>
            <person name="Lee H.A."/>
            <person name="Seo E."/>
            <person name="Choi J."/>
            <person name="Cheong K."/>
            <person name="Kim K.T."/>
            <person name="Jung K."/>
            <person name="Lee G.W."/>
            <person name="Oh S.K."/>
            <person name="Bae C."/>
            <person name="Kim S.B."/>
            <person name="Lee H.Y."/>
            <person name="Kim S.Y."/>
            <person name="Kim M.S."/>
            <person name="Kang B.C."/>
            <person name="Jo Y.D."/>
            <person name="Yang H.B."/>
            <person name="Jeong H.J."/>
            <person name="Kang W.H."/>
            <person name="Kwon J.K."/>
            <person name="Shin C."/>
            <person name="Lim J.Y."/>
            <person name="Park J.H."/>
            <person name="Huh J.H."/>
            <person name="Kim J.S."/>
            <person name="Kim B.D."/>
            <person name="Cohen O."/>
            <person name="Paran I."/>
            <person name="Suh M.C."/>
            <person name="Lee S.B."/>
            <person name="Kim Y.K."/>
            <person name="Shin Y."/>
            <person name="Noh S.J."/>
            <person name="Park J."/>
            <person name="Seo Y.S."/>
            <person name="Kwon S.Y."/>
            <person name="Kim H.A."/>
            <person name="Park J.M."/>
            <person name="Kim H.J."/>
            <person name="Choi S.B."/>
            <person name="Bosland P.W."/>
            <person name="Reeves G."/>
            <person name="Jo S.H."/>
            <person name="Lee B.W."/>
            <person name="Cho H.T."/>
            <person name="Choi H.S."/>
            <person name="Lee M.S."/>
            <person name="Yu Y."/>
            <person name="Do Choi Y."/>
            <person name="Park B.S."/>
            <person name="van Deynze A."/>
            <person name="Ashrafi H."/>
            <person name="Hill T."/>
            <person name="Kim W.T."/>
            <person name="Pai H.S."/>
            <person name="Ahn H.K."/>
            <person name="Yeam I."/>
            <person name="Giovannoni J.J."/>
            <person name="Rose J.K."/>
            <person name="Sorensen I."/>
            <person name="Lee S.J."/>
            <person name="Kim R.W."/>
            <person name="Choi I.Y."/>
            <person name="Choi B.S."/>
            <person name="Lim J.S."/>
            <person name="Lee Y.H."/>
            <person name="Choi D."/>
        </authorList>
    </citation>
    <scope>NUCLEOTIDE SEQUENCE [LARGE SCALE GENOMIC DNA]</scope>
    <source>
        <strain evidence="4">cv. CM334</strain>
    </source>
</reference>
<evidence type="ECO:0000313" key="3">
    <source>
        <dbReference type="EMBL" id="PHT91079.1"/>
    </source>
</evidence>
<dbReference type="InterPro" id="IPR012337">
    <property type="entry name" value="RNaseH-like_sf"/>
</dbReference>
<dbReference type="PANTHER" id="PTHR42648">
    <property type="entry name" value="TRANSPOSASE, PUTATIVE-RELATED"/>
    <property type="match status" value="1"/>
</dbReference>
<organism evidence="3 4">
    <name type="scientific">Capsicum annuum</name>
    <name type="common">Capsicum pepper</name>
    <dbReference type="NCBI Taxonomy" id="4072"/>
    <lineage>
        <taxon>Eukaryota</taxon>
        <taxon>Viridiplantae</taxon>
        <taxon>Streptophyta</taxon>
        <taxon>Embryophyta</taxon>
        <taxon>Tracheophyta</taxon>
        <taxon>Spermatophyta</taxon>
        <taxon>Magnoliopsida</taxon>
        <taxon>eudicotyledons</taxon>
        <taxon>Gunneridae</taxon>
        <taxon>Pentapetalae</taxon>
        <taxon>asterids</taxon>
        <taxon>lamiids</taxon>
        <taxon>Solanales</taxon>
        <taxon>Solanaceae</taxon>
        <taxon>Solanoideae</taxon>
        <taxon>Capsiceae</taxon>
        <taxon>Capsicum</taxon>
    </lineage>
</organism>
<dbReference type="InterPro" id="IPR039537">
    <property type="entry name" value="Retrotran_Ty1/copia-like"/>
</dbReference>
<reference evidence="3 4" key="2">
    <citation type="journal article" date="2017" name="Genome Biol.">
        <title>New reference genome sequences of hot pepper reveal the massive evolution of plant disease-resistance genes by retroduplication.</title>
        <authorList>
            <person name="Kim S."/>
            <person name="Park J."/>
            <person name="Yeom S.I."/>
            <person name="Kim Y.M."/>
            <person name="Seo E."/>
            <person name="Kim K.T."/>
            <person name="Kim M.S."/>
            <person name="Lee J.M."/>
            <person name="Cheong K."/>
            <person name="Shin H.S."/>
            <person name="Kim S.B."/>
            <person name="Han K."/>
            <person name="Lee J."/>
            <person name="Park M."/>
            <person name="Lee H.A."/>
            <person name="Lee H.Y."/>
            <person name="Lee Y."/>
            <person name="Oh S."/>
            <person name="Lee J.H."/>
            <person name="Choi E."/>
            <person name="Choi E."/>
            <person name="Lee S.E."/>
            <person name="Jeon J."/>
            <person name="Kim H."/>
            <person name="Choi G."/>
            <person name="Song H."/>
            <person name="Lee J."/>
            <person name="Lee S.C."/>
            <person name="Kwon J.K."/>
            <person name="Lee H.Y."/>
            <person name="Koo N."/>
            <person name="Hong Y."/>
            <person name="Kim R.W."/>
            <person name="Kang W.H."/>
            <person name="Huh J.H."/>
            <person name="Kang B.C."/>
            <person name="Yang T.J."/>
            <person name="Lee Y.H."/>
            <person name="Bennetzen J.L."/>
            <person name="Choi D."/>
        </authorList>
    </citation>
    <scope>NUCLEOTIDE SEQUENCE [LARGE SCALE GENOMIC DNA]</scope>
    <source>
        <strain evidence="4">cv. CM334</strain>
    </source>
</reference>
<dbReference type="Pfam" id="PF13246">
    <property type="entry name" value="Cation_ATPase"/>
    <property type="match status" value="1"/>
</dbReference>
<sequence length="673" mass="75373">MDSGATRHVCANKELFPSFASAQIEEMIYMANSATDKVEGNWKSGLENNIRKGHVNYKTLQKLINLEVLQNFECNKSKYQTCVESKYAKHPYKSIERNSNPLDLIHTDICDMKSTPSRGGKKYFITFINDCTRYYSIYCLNSKDEAIDAFRQYKTEVENPLEKKIKMIRSDRVGEYESPFAEICVENGIIHQTTAPYSPQSNGIVERKNQTLKEMMNALLISSSLLQNLWGKAILIANRILNRVPHNIACAISKLSRYMSNPNKTHWLAMKRVLGYVKYTQDYALHYNKYPAVLEGYSDANWITRLNEVKSTSGYVFTIGEVAVSWKLSKQTCIARSTMKSEFIALDKASEEAEWLQNLLQDIPYWPKPVAPVCIHCNSQPAIGKAGSMMYNGKSRHIQRRHNTVRELLSSGIINVDYVKSKHNVSDPLTKGLSREGVKRTSKGMGLRPKTSQHGEATPSCTVLLDILESSLRARLPETFAADCKLQDTLSKAVDLLPELCKLADAPREAIISYRRPLLHQWNLDIQTTTRIQRDLPSFFSIVELNHSIFNNTGGEVVASKHGKPDILGTPIETASLQFGLALGGDLPAEQQAGKLIKVEPFNYTNKCMGAVLDLAEGGLRAHTKGASEIILAACDELINSSGEVVPLDETSTNHLNTTIDQLANEPLRTLCL</sequence>
<dbReference type="InterPro" id="IPR036397">
    <property type="entry name" value="RNaseH_sf"/>
</dbReference>
<dbReference type="PROSITE" id="PS50994">
    <property type="entry name" value="INTEGRASE"/>
    <property type="match status" value="1"/>
</dbReference>
<evidence type="ECO:0000259" key="2">
    <source>
        <dbReference type="PROSITE" id="PS50994"/>
    </source>
</evidence>
<dbReference type="SUPFAM" id="SSF53098">
    <property type="entry name" value="Ribonuclease H-like"/>
    <property type="match status" value="1"/>
</dbReference>
<dbReference type="GO" id="GO:0003676">
    <property type="term" value="F:nucleic acid binding"/>
    <property type="evidence" value="ECO:0007669"/>
    <property type="project" value="InterPro"/>
</dbReference>
<evidence type="ECO:0000313" key="4">
    <source>
        <dbReference type="Proteomes" id="UP000222542"/>
    </source>
</evidence>